<dbReference type="InterPro" id="IPR001788">
    <property type="entry name" value="RNA-dep_RNA_pol_alsuvir"/>
</dbReference>
<dbReference type="InterPro" id="IPR047309">
    <property type="entry name" value="Bromoviridae_RdRp"/>
</dbReference>
<keyword evidence="7" id="KW-0548">Nucleotidyltransferase</keyword>
<evidence type="ECO:0000256" key="7">
    <source>
        <dbReference type="ARBA" id="ARBA00022695"/>
    </source>
</evidence>
<keyword evidence="6" id="KW-0808">Transferase</keyword>
<gene>
    <name evidence="12" type="primary">2a</name>
</gene>
<dbReference type="GO" id="GO:0003723">
    <property type="term" value="F:RNA binding"/>
    <property type="evidence" value="ECO:0007669"/>
    <property type="project" value="InterPro"/>
</dbReference>
<evidence type="ECO:0000256" key="5">
    <source>
        <dbReference type="ARBA" id="ARBA00022484"/>
    </source>
</evidence>
<evidence type="ECO:0000256" key="6">
    <source>
        <dbReference type="ARBA" id="ARBA00022679"/>
    </source>
</evidence>
<keyword evidence="9" id="KW-0693">Viral RNA replication</keyword>
<feature type="domain" description="RdRp catalytic" evidence="11">
    <location>
        <begin position="481"/>
        <end position="593"/>
    </location>
</feature>
<dbReference type="CDD" id="cd23252">
    <property type="entry name" value="Bromoviridae_RdRp"/>
    <property type="match status" value="1"/>
</dbReference>
<dbReference type="PROSITE" id="PS50507">
    <property type="entry name" value="RDRP_SSRNA_POS"/>
    <property type="match status" value="1"/>
</dbReference>
<evidence type="ECO:0000256" key="1">
    <source>
        <dbReference type="ARBA" id="ARBA00002542"/>
    </source>
</evidence>
<dbReference type="GO" id="GO:0003968">
    <property type="term" value="F:RNA-directed RNA polymerase activity"/>
    <property type="evidence" value="ECO:0007669"/>
    <property type="project" value="UniProtKB-KW"/>
</dbReference>
<protein>
    <recommendedName>
        <fullName evidence="4">RNA-directed RNA polymerase 2a</fullName>
        <ecNumber evidence="3">2.7.7.48</ecNumber>
    </recommendedName>
</protein>
<dbReference type="GO" id="GO:0000166">
    <property type="term" value="F:nucleotide binding"/>
    <property type="evidence" value="ECO:0007669"/>
    <property type="project" value="UniProtKB-KW"/>
</dbReference>
<dbReference type="InterPro" id="IPR007610">
    <property type="entry name" value="BBMV_Gp1_N"/>
</dbReference>
<dbReference type="Proteomes" id="UP000204578">
    <property type="component" value="Genome"/>
</dbReference>
<keyword evidence="13" id="KW-1185">Reference proteome</keyword>
<evidence type="ECO:0000256" key="2">
    <source>
        <dbReference type="ARBA" id="ARBA00011754"/>
    </source>
</evidence>
<sequence length="831" mass="94987">MSKPYVPDFEYQIPSFQWLIDDSLKREPEVALDVETGMDVNKVYLPESGFVADGSLASYILAVQPVVKGEGSFEPPFDQARWGVCCEHAASAAEIFTDRHLLPTAEIARMLYLDIPGSFIDESEEDDWVVEDTTDGYGEYRHSDEDAIQSPLFSAELTQEIAEEKPSLSMDLTDENHDERQLSSGPSELTLGDRYVVTNEEFKILDSDYGVTLNLLNPVENRVGLVEDTLPTLDSDSFKEGPKYLERVSLPRLEAAGHTILPTHAYFDDSFYQAIEENSDMSLDFNRINLKQSDVDWYRDPDKYFEPHLNIGSFQRRVGTQKTVLTALKKRNADVPEMGDVVDIKSVAADVARTFLKTFLNKDGKDCLLASMDVLAKGLDYHNKWKTHRDLQGVTLCTEQNLQRYQHMIKTDIKPVVTDTLHIERAIAATITFHGKGVTSCFSPFFTACFEKFSLALKKRFIVPIGKISSLELKNIGLNNKWFLEADLSKFDKSQGELHLEFQREILLSLGFPAPLTNWWSDFHRSSYLSDPHAKVSMPVSFQRRTGDAFTYFGNTLVTMAMIAYTVDLSEATAIFSGDDSLIISDKKLELDTEVFSSLFNMEIKVMDPSVPYICSKFLVETENGNLVSIPDPLRELQRMAKRKILKDKEMLKAHFTSFCDRMKFIEHINEKSIEMLCKFVSLKYKKSIDYDVRVALAAFSYYSENFLRFSECYVTEGSNVFLKKDPIRNVLGEEEPDYHDKDSSWFRDWRNTSFKPSRLLNKLGLYSVEDPLKNVKSDRRVMEKCMNTSLKLAYDNRSLQRMRLKLDYLKDGIGDINSVEVLKNTFVGRT</sequence>
<evidence type="ECO:0000313" key="13">
    <source>
        <dbReference type="Proteomes" id="UP000204578"/>
    </source>
</evidence>
<evidence type="ECO:0000259" key="11">
    <source>
        <dbReference type="PROSITE" id="PS50507"/>
    </source>
</evidence>
<organism evidence="12 13">
    <name type="scientific">Spring beauty latent virus</name>
    <dbReference type="NCBI Taxonomy" id="188141"/>
    <lineage>
        <taxon>Viruses</taxon>
        <taxon>Riboviria</taxon>
        <taxon>Orthornavirae</taxon>
        <taxon>Kitrinoviricota</taxon>
        <taxon>Alsuviricetes</taxon>
        <taxon>Martellivirales</taxon>
        <taxon>Bromoviridae</taxon>
        <taxon>Bromovirus</taxon>
        <taxon>Bromovirus SBLV</taxon>
    </lineage>
</organism>
<evidence type="ECO:0000313" key="12">
    <source>
        <dbReference type="EMBL" id="BAC10646.1"/>
    </source>
</evidence>
<evidence type="ECO:0000256" key="4">
    <source>
        <dbReference type="ARBA" id="ARBA00018640"/>
    </source>
</evidence>
<evidence type="ECO:0000256" key="3">
    <source>
        <dbReference type="ARBA" id="ARBA00012494"/>
    </source>
</evidence>
<reference evidence="12 13" key="1">
    <citation type="journal article" date="2003" name="Arch. Virol.">
        <title>Complete nucleotide sequence of spring beauty latent virus, a bromovirus infectious to Arabidopsis thaliana.</title>
        <authorList>
            <person name="Fujisaki K."/>
            <person name="Hagihara F."/>
            <person name="Kaido M."/>
            <person name="Mise K."/>
            <person name="Okuno T."/>
        </authorList>
    </citation>
    <scope>NUCLEOTIDE SEQUENCE [LARGE SCALE GENOMIC DNA]</scope>
    <source>
        <strain evidence="12 13">KU1</strain>
    </source>
</reference>
<comment type="subunit">
    <text evidence="2">Interacts with replication protein 1a.</text>
</comment>
<dbReference type="GO" id="GO:0006351">
    <property type="term" value="P:DNA-templated transcription"/>
    <property type="evidence" value="ECO:0007669"/>
    <property type="project" value="InterPro"/>
</dbReference>
<keyword evidence="5" id="KW-0696">RNA-directed RNA polymerase</keyword>
<dbReference type="InterPro" id="IPR007094">
    <property type="entry name" value="RNA-dir_pol_PSvirus"/>
</dbReference>
<dbReference type="EMBL" id="AB080599">
    <property type="protein sequence ID" value="BAC10646.1"/>
    <property type="molecule type" value="Genomic_RNA"/>
</dbReference>
<dbReference type="Pfam" id="PF00978">
    <property type="entry name" value="RdRP_2"/>
    <property type="match status" value="1"/>
</dbReference>
<dbReference type="OrthoDB" id="1928at10239"/>
<name>Q8JW07_9BROM</name>
<dbReference type="Pfam" id="PF04522">
    <property type="entry name" value="BBMV_Gp1_N"/>
    <property type="match status" value="1"/>
</dbReference>
<dbReference type="GO" id="GO:0039690">
    <property type="term" value="P:positive stranded viral RNA replication"/>
    <property type="evidence" value="ECO:0007669"/>
    <property type="project" value="InterPro"/>
</dbReference>
<dbReference type="KEGG" id="vg:988040"/>
<evidence type="ECO:0000256" key="9">
    <source>
        <dbReference type="ARBA" id="ARBA00022953"/>
    </source>
</evidence>
<feature type="region of interest" description="Disordered" evidence="10">
    <location>
        <begin position="166"/>
        <end position="187"/>
    </location>
</feature>
<dbReference type="InterPro" id="IPR043502">
    <property type="entry name" value="DNA/RNA_pol_sf"/>
</dbReference>
<dbReference type="SUPFAM" id="SSF56672">
    <property type="entry name" value="DNA/RNA polymerases"/>
    <property type="match status" value="1"/>
</dbReference>
<dbReference type="EC" id="2.7.7.48" evidence="3"/>
<dbReference type="GeneID" id="988040"/>
<evidence type="ECO:0000256" key="10">
    <source>
        <dbReference type="SAM" id="MobiDB-lite"/>
    </source>
</evidence>
<keyword evidence="8" id="KW-0547">Nucleotide-binding</keyword>
<dbReference type="RefSeq" id="NP_689393.1">
    <property type="nucleotide sequence ID" value="NC_004121.1"/>
</dbReference>
<evidence type="ECO:0000256" key="8">
    <source>
        <dbReference type="ARBA" id="ARBA00022741"/>
    </source>
</evidence>
<proteinExistence type="predicted"/>
<accession>Q8JW07</accession>
<comment type="function">
    <text evidence="1">RNA-dependent RNA polymerase which replicates the viral genome composed of 3 RNA segments, RNA1, RNA2 and RNA3.</text>
</comment>